<evidence type="ECO:0000313" key="2">
    <source>
        <dbReference type="EMBL" id="MBB6227530.1"/>
    </source>
</evidence>
<feature type="signal peptide" evidence="1">
    <location>
        <begin position="1"/>
        <end position="35"/>
    </location>
</feature>
<dbReference type="Proteomes" id="UP000538147">
    <property type="component" value="Unassembled WGS sequence"/>
</dbReference>
<evidence type="ECO:0000313" key="3">
    <source>
        <dbReference type="Proteomes" id="UP000538147"/>
    </source>
</evidence>
<dbReference type="AlphaFoldDB" id="A0A841L537"/>
<proteinExistence type="predicted"/>
<name>A0A841L537_9SPHN</name>
<organism evidence="2 3">
    <name type="scientific">Polymorphobacter multimanifer</name>
    <dbReference type="NCBI Taxonomy" id="1070431"/>
    <lineage>
        <taxon>Bacteria</taxon>
        <taxon>Pseudomonadati</taxon>
        <taxon>Pseudomonadota</taxon>
        <taxon>Alphaproteobacteria</taxon>
        <taxon>Sphingomonadales</taxon>
        <taxon>Sphingosinicellaceae</taxon>
        <taxon>Polymorphobacter</taxon>
    </lineage>
</organism>
<comment type="caution">
    <text evidence="2">The sequence shown here is derived from an EMBL/GenBank/DDBJ whole genome shotgun (WGS) entry which is preliminary data.</text>
</comment>
<protein>
    <submittedName>
        <fullName evidence="2">UrcA family protein</fullName>
    </submittedName>
</protein>
<feature type="chain" id="PRO_5032874413" evidence="1">
    <location>
        <begin position="36"/>
        <end position="105"/>
    </location>
</feature>
<keyword evidence="3" id="KW-1185">Reference proteome</keyword>
<dbReference type="NCBIfam" id="TIGR04433">
    <property type="entry name" value="UrcA_uranyl"/>
    <property type="match status" value="1"/>
</dbReference>
<keyword evidence="1" id="KW-0732">Signal</keyword>
<reference evidence="2 3" key="1">
    <citation type="submission" date="2020-08" db="EMBL/GenBank/DDBJ databases">
        <title>Genomic Encyclopedia of Type Strains, Phase IV (KMG-IV): sequencing the most valuable type-strain genomes for metagenomic binning, comparative biology and taxonomic classification.</title>
        <authorList>
            <person name="Goeker M."/>
        </authorList>
    </citation>
    <scope>NUCLEOTIDE SEQUENCE [LARGE SCALE GENOMIC DNA]</scope>
    <source>
        <strain evidence="2 3">DSM 102189</strain>
    </source>
</reference>
<dbReference type="InterPro" id="IPR030972">
    <property type="entry name" value="UrcA_uranyl"/>
</dbReference>
<dbReference type="EMBL" id="JACIIV010000011">
    <property type="protein sequence ID" value="MBB6227530.1"/>
    <property type="molecule type" value="Genomic_DNA"/>
</dbReference>
<evidence type="ECO:0000256" key="1">
    <source>
        <dbReference type="SAM" id="SignalP"/>
    </source>
</evidence>
<sequence>MFATPASLSRNVLGAFGTVVFAGICLMGATAPAQASETVRSAVVRTADLNLTTDAGRSTFENRVRYAARSVCTGAADDLRGKQQTAACVKSAVASAQPARMASID</sequence>
<accession>A0A841L537</accession>
<dbReference type="RefSeq" id="WP_184198284.1">
    <property type="nucleotide sequence ID" value="NZ_BMOX01000055.1"/>
</dbReference>
<gene>
    <name evidence="2" type="ORF">FHS79_001699</name>
</gene>